<dbReference type="Pfam" id="PF04377">
    <property type="entry name" value="ATE_C"/>
    <property type="match status" value="1"/>
</dbReference>
<evidence type="ECO:0000313" key="5">
    <source>
        <dbReference type="EMBL" id="SPQ01296.1"/>
    </source>
</evidence>
<dbReference type="PANTHER" id="PTHR21367">
    <property type="entry name" value="ARGININE-TRNA-PROTEIN TRANSFERASE 1"/>
    <property type="match status" value="1"/>
</dbReference>
<evidence type="ECO:0000256" key="2">
    <source>
        <dbReference type="ARBA" id="ARBA00023315"/>
    </source>
</evidence>
<sequence length="240" mass="27671">MKNFDMQDLRLSFIEDLPCPYISDSRTASLEFILPAEGVDSDFHKFLATGCRRLGGVLYRNVCRGCSSCRPIRLETDKFRASKSQLRTLRENRDLKVECRPPSVTAEKIALYERYIFSKHSEGKGDGNEDYQMTLASLHLGYAGSIEMDYFLGDRLIGVGIVDTGEDALSSAYFYYDTDYLSRRPGVFSILREISLACSMKKKYYYLGFCVEETPKMSYKKFFRPNQVYDDGKWKDFMVL</sequence>
<protein>
    <submittedName>
        <fullName evidence="5">Putative arginyl-tRNA--protein transferase</fullName>
        <ecNumber evidence="5">2.3.2.8</ecNumber>
    </submittedName>
</protein>
<dbReference type="NCBIfam" id="NF002346">
    <property type="entry name" value="PRK01305.2-3"/>
    <property type="match status" value="1"/>
</dbReference>
<name>A0A2U3QIR1_9BACT</name>
<keyword evidence="6" id="KW-1185">Reference proteome</keyword>
<keyword evidence="1 5" id="KW-0808">Transferase</keyword>
<feature type="domain" description="N-end rule aminoacyl transferase C-terminal" evidence="4">
    <location>
        <begin position="107"/>
        <end position="229"/>
    </location>
</feature>
<gene>
    <name evidence="5" type="ORF">NBG4_50028</name>
</gene>
<dbReference type="InterPro" id="IPR007472">
    <property type="entry name" value="N-end_Aminoacyl_Trfase_C"/>
</dbReference>
<dbReference type="GO" id="GO:0005737">
    <property type="term" value="C:cytoplasm"/>
    <property type="evidence" value="ECO:0007669"/>
    <property type="project" value="TreeGrafter"/>
</dbReference>
<dbReference type="InterPro" id="IPR007471">
    <property type="entry name" value="N-end_Aminoacyl_Trfase_N"/>
</dbReference>
<evidence type="ECO:0000313" key="6">
    <source>
        <dbReference type="Proteomes" id="UP000245125"/>
    </source>
</evidence>
<organism evidence="5 6">
    <name type="scientific">Candidatus Sulfobium mesophilum</name>
    <dbReference type="NCBI Taxonomy" id="2016548"/>
    <lineage>
        <taxon>Bacteria</taxon>
        <taxon>Pseudomonadati</taxon>
        <taxon>Nitrospirota</taxon>
        <taxon>Nitrospiria</taxon>
        <taxon>Nitrospirales</taxon>
        <taxon>Nitrospiraceae</taxon>
        <taxon>Candidatus Sulfobium</taxon>
    </lineage>
</organism>
<accession>A0A2U3QIR1</accession>
<reference evidence="6" key="1">
    <citation type="submission" date="2018-03" db="EMBL/GenBank/DDBJ databases">
        <authorList>
            <person name="Zecchin S."/>
        </authorList>
    </citation>
    <scope>NUCLEOTIDE SEQUENCE [LARGE SCALE GENOMIC DNA]</scope>
</reference>
<dbReference type="EC" id="2.3.2.8" evidence="5"/>
<dbReference type="AlphaFoldDB" id="A0A2U3QIR1"/>
<dbReference type="InterPro" id="IPR016181">
    <property type="entry name" value="Acyl_CoA_acyltransferase"/>
</dbReference>
<proteinExistence type="predicted"/>
<dbReference type="Proteomes" id="UP000245125">
    <property type="component" value="Unassembled WGS sequence"/>
</dbReference>
<evidence type="ECO:0000256" key="1">
    <source>
        <dbReference type="ARBA" id="ARBA00022679"/>
    </source>
</evidence>
<dbReference type="InterPro" id="IPR030700">
    <property type="entry name" value="N-end_Aminoacyl_Trfase"/>
</dbReference>
<dbReference type="Pfam" id="PF04376">
    <property type="entry name" value="ATE_N"/>
    <property type="match status" value="1"/>
</dbReference>
<dbReference type="EMBL" id="OUUY01000097">
    <property type="protein sequence ID" value="SPQ01296.1"/>
    <property type="molecule type" value="Genomic_DNA"/>
</dbReference>
<evidence type="ECO:0000259" key="4">
    <source>
        <dbReference type="Pfam" id="PF04377"/>
    </source>
</evidence>
<dbReference type="PANTHER" id="PTHR21367:SF1">
    <property type="entry name" value="ARGINYL-TRNA--PROTEIN TRANSFERASE 1"/>
    <property type="match status" value="1"/>
</dbReference>
<dbReference type="GO" id="GO:0004057">
    <property type="term" value="F:arginyl-tRNA--protein transferase activity"/>
    <property type="evidence" value="ECO:0007669"/>
    <property type="project" value="UniProtKB-EC"/>
</dbReference>
<feature type="domain" description="N-end aminoacyl transferase N-terminal" evidence="3">
    <location>
        <begin position="18"/>
        <end position="85"/>
    </location>
</feature>
<dbReference type="SUPFAM" id="SSF55729">
    <property type="entry name" value="Acyl-CoA N-acyltransferases (Nat)"/>
    <property type="match status" value="1"/>
</dbReference>
<keyword evidence="2 5" id="KW-0012">Acyltransferase</keyword>
<evidence type="ECO:0000259" key="3">
    <source>
        <dbReference type="Pfam" id="PF04376"/>
    </source>
</evidence>